<name>A0ACC0CGG1_CATRO</name>
<dbReference type="Proteomes" id="UP001060085">
    <property type="component" value="Linkage Group LG01"/>
</dbReference>
<protein>
    <submittedName>
        <fullName evidence="1">Uncharacterized protein</fullName>
    </submittedName>
</protein>
<proteinExistence type="predicted"/>
<reference evidence="2" key="1">
    <citation type="journal article" date="2023" name="Nat. Plants">
        <title>Single-cell RNA sequencing provides a high-resolution roadmap for understanding the multicellular compartmentation of specialized metabolism.</title>
        <authorList>
            <person name="Sun S."/>
            <person name="Shen X."/>
            <person name="Li Y."/>
            <person name="Li Y."/>
            <person name="Wang S."/>
            <person name="Li R."/>
            <person name="Zhang H."/>
            <person name="Shen G."/>
            <person name="Guo B."/>
            <person name="Wei J."/>
            <person name="Xu J."/>
            <person name="St-Pierre B."/>
            <person name="Chen S."/>
            <person name="Sun C."/>
        </authorList>
    </citation>
    <scope>NUCLEOTIDE SEQUENCE [LARGE SCALE GENOMIC DNA]</scope>
</reference>
<dbReference type="EMBL" id="CM044701">
    <property type="protein sequence ID" value="KAI5683986.1"/>
    <property type="molecule type" value="Genomic_DNA"/>
</dbReference>
<gene>
    <name evidence="1" type="ORF">M9H77_05214</name>
</gene>
<comment type="caution">
    <text evidence="1">The sequence shown here is derived from an EMBL/GenBank/DDBJ whole genome shotgun (WGS) entry which is preliminary data.</text>
</comment>
<accession>A0ACC0CGG1</accession>
<keyword evidence="2" id="KW-1185">Reference proteome</keyword>
<evidence type="ECO:0000313" key="2">
    <source>
        <dbReference type="Proteomes" id="UP001060085"/>
    </source>
</evidence>
<sequence length="226" mass="25746">MAISSPSIGRSNSLLSRLRTLLNLQKLNHTLAEGGRQAQCSPDMGSRSVFEPGRIEISKWKRMDSRELGITRSMIPVSSWIILKVLQNSGFEAYLVGGCVRDLLLNRVPKDFDVITTAALTQIKKKFNRCEIVGRRFPICRVHIKGTVVEVSSFETVAENGKGKEEFFLPQMPKGCDFKDFARWRNCMHRDFTVNRCPDSAVFFFRVPSSVKLKRTLEAQLRNYNI</sequence>
<organism evidence="1 2">
    <name type="scientific">Catharanthus roseus</name>
    <name type="common">Madagascar periwinkle</name>
    <name type="synonym">Vinca rosea</name>
    <dbReference type="NCBI Taxonomy" id="4058"/>
    <lineage>
        <taxon>Eukaryota</taxon>
        <taxon>Viridiplantae</taxon>
        <taxon>Streptophyta</taxon>
        <taxon>Embryophyta</taxon>
        <taxon>Tracheophyta</taxon>
        <taxon>Spermatophyta</taxon>
        <taxon>Magnoliopsida</taxon>
        <taxon>eudicotyledons</taxon>
        <taxon>Gunneridae</taxon>
        <taxon>Pentapetalae</taxon>
        <taxon>asterids</taxon>
        <taxon>lamiids</taxon>
        <taxon>Gentianales</taxon>
        <taxon>Apocynaceae</taxon>
        <taxon>Rauvolfioideae</taxon>
        <taxon>Vinceae</taxon>
        <taxon>Catharanthinae</taxon>
        <taxon>Catharanthus</taxon>
    </lineage>
</organism>
<evidence type="ECO:0000313" key="1">
    <source>
        <dbReference type="EMBL" id="KAI5683986.1"/>
    </source>
</evidence>